<dbReference type="EMBL" id="GBRH01258077">
    <property type="protein sequence ID" value="JAD39818.1"/>
    <property type="molecule type" value="Transcribed_RNA"/>
</dbReference>
<protein>
    <submittedName>
        <fullName evidence="1">Uncharacterized protein</fullName>
    </submittedName>
</protein>
<proteinExistence type="predicted"/>
<organism evidence="1">
    <name type="scientific">Arundo donax</name>
    <name type="common">Giant reed</name>
    <name type="synonym">Donax arundinaceus</name>
    <dbReference type="NCBI Taxonomy" id="35708"/>
    <lineage>
        <taxon>Eukaryota</taxon>
        <taxon>Viridiplantae</taxon>
        <taxon>Streptophyta</taxon>
        <taxon>Embryophyta</taxon>
        <taxon>Tracheophyta</taxon>
        <taxon>Spermatophyta</taxon>
        <taxon>Magnoliopsida</taxon>
        <taxon>Liliopsida</taxon>
        <taxon>Poales</taxon>
        <taxon>Poaceae</taxon>
        <taxon>PACMAD clade</taxon>
        <taxon>Arundinoideae</taxon>
        <taxon>Arundineae</taxon>
        <taxon>Arundo</taxon>
    </lineage>
</organism>
<reference evidence="1" key="1">
    <citation type="submission" date="2014-09" db="EMBL/GenBank/DDBJ databases">
        <authorList>
            <person name="Magalhaes I.L.F."/>
            <person name="Oliveira U."/>
            <person name="Santos F.R."/>
            <person name="Vidigal T.H.D.A."/>
            <person name="Brescovit A.D."/>
            <person name="Santos A.J."/>
        </authorList>
    </citation>
    <scope>NUCLEOTIDE SEQUENCE</scope>
    <source>
        <tissue evidence="1">Shoot tissue taken approximately 20 cm above the soil surface</tissue>
    </source>
</reference>
<name>A0A0A8ZQ49_ARUDO</name>
<accession>A0A0A8ZQ49</accession>
<reference evidence="1" key="2">
    <citation type="journal article" date="2015" name="Data Brief">
        <title>Shoot transcriptome of the giant reed, Arundo donax.</title>
        <authorList>
            <person name="Barrero R.A."/>
            <person name="Guerrero F.D."/>
            <person name="Moolhuijzen P."/>
            <person name="Goolsby J.A."/>
            <person name="Tidwell J."/>
            <person name="Bellgard S.E."/>
            <person name="Bellgard M.I."/>
        </authorList>
    </citation>
    <scope>NUCLEOTIDE SEQUENCE</scope>
    <source>
        <tissue evidence="1">Shoot tissue taken approximately 20 cm above the soil surface</tissue>
    </source>
</reference>
<sequence length="18" mass="2090">MPIHSLQNCQDIKFGVFL</sequence>
<evidence type="ECO:0000313" key="1">
    <source>
        <dbReference type="EMBL" id="JAD39818.1"/>
    </source>
</evidence>
<dbReference type="AlphaFoldDB" id="A0A0A8ZQ49"/>